<evidence type="ECO:0000313" key="2">
    <source>
        <dbReference type="EMBL" id="GES10996.1"/>
    </source>
</evidence>
<evidence type="ECO:0000313" key="3">
    <source>
        <dbReference type="Proteomes" id="UP000331127"/>
    </source>
</evidence>
<organism evidence="2 3">
    <name type="scientific">Acrocarpospora macrocephala</name>
    <dbReference type="NCBI Taxonomy" id="150177"/>
    <lineage>
        <taxon>Bacteria</taxon>
        <taxon>Bacillati</taxon>
        <taxon>Actinomycetota</taxon>
        <taxon>Actinomycetes</taxon>
        <taxon>Streptosporangiales</taxon>
        <taxon>Streptosporangiaceae</taxon>
        <taxon>Acrocarpospora</taxon>
    </lineage>
</organism>
<dbReference type="RefSeq" id="WP_246268586.1">
    <property type="nucleotide sequence ID" value="NZ_BAAAHL010000036.1"/>
</dbReference>
<proteinExistence type="predicted"/>
<reference evidence="2 3" key="1">
    <citation type="submission" date="2019-10" db="EMBL/GenBank/DDBJ databases">
        <title>Whole genome shotgun sequence of Acrocarpospora macrocephala NBRC 16266.</title>
        <authorList>
            <person name="Ichikawa N."/>
            <person name="Kimura A."/>
            <person name="Kitahashi Y."/>
            <person name="Komaki H."/>
            <person name="Oguchi A."/>
        </authorList>
    </citation>
    <scope>NUCLEOTIDE SEQUENCE [LARGE SCALE GENOMIC DNA]</scope>
    <source>
        <strain evidence="2 3">NBRC 16266</strain>
    </source>
</reference>
<dbReference type="Proteomes" id="UP000331127">
    <property type="component" value="Unassembled WGS sequence"/>
</dbReference>
<dbReference type="Gene3D" id="3.30.70.100">
    <property type="match status" value="1"/>
</dbReference>
<accession>A0A5M3WR73</accession>
<dbReference type="AlphaFoldDB" id="A0A5M3WR73"/>
<dbReference type="InterPro" id="IPR012577">
    <property type="entry name" value="NIPSNAP"/>
</dbReference>
<dbReference type="SUPFAM" id="SSF54909">
    <property type="entry name" value="Dimeric alpha+beta barrel"/>
    <property type="match status" value="1"/>
</dbReference>
<feature type="domain" description="NIPSNAP" evidence="1">
    <location>
        <begin position="11"/>
        <end position="107"/>
    </location>
</feature>
<gene>
    <name evidence="2" type="ORF">Amac_045930</name>
</gene>
<dbReference type="EMBL" id="BLAE01000026">
    <property type="protein sequence ID" value="GES10996.1"/>
    <property type="molecule type" value="Genomic_DNA"/>
</dbReference>
<dbReference type="Pfam" id="PF07978">
    <property type="entry name" value="NIPSNAP"/>
    <property type="match status" value="1"/>
</dbReference>
<evidence type="ECO:0000259" key="1">
    <source>
        <dbReference type="Pfam" id="PF07978"/>
    </source>
</evidence>
<protein>
    <submittedName>
        <fullName evidence="2">NIPSNAP family containing protein</fullName>
    </submittedName>
</protein>
<sequence length="245" mass="27386">MTGDSVRCPIVELRQYTLHPGQREVLIDLFDREFVETQEAVGMTILGQFRDLDDPDRFVWLRGFNDMPGRAQALGRFYTGPVWRAHSAQANATMIDSDDVLLLRPVPGHSGFPAPTIARPPADAPAPPSRVLATVYQRDRPFDTAFADFFHQRVRPALADTGATPVAWLQSEHSPNTFPALPVRTGENVFVWFARFADQAHLDDHLRRLDGSRQWQTDVLPGLSATLAGPPQRLRLAPTARSSLR</sequence>
<comment type="caution">
    <text evidence="2">The sequence shown here is derived from an EMBL/GenBank/DDBJ whole genome shotgun (WGS) entry which is preliminary data.</text>
</comment>
<name>A0A5M3WR73_9ACTN</name>
<keyword evidence="3" id="KW-1185">Reference proteome</keyword>
<dbReference type="InterPro" id="IPR011008">
    <property type="entry name" value="Dimeric_a/b-barrel"/>
</dbReference>